<dbReference type="PANTHER" id="PTHR36194:SF1">
    <property type="entry name" value="S-LAYER-LIKE PROTEIN"/>
    <property type="match status" value="1"/>
</dbReference>
<feature type="compositionally biased region" description="Basic and acidic residues" evidence="1">
    <location>
        <begin position="304"/>
        <end position="335"/>
    </location>
</feature>
<evidence type="ECO:0000313" key="4">
    <source>
        <dbReference type="EMBL" id="ACF14822.1"/>
    </source>
</evidence>
<dbReference type="Pfam" id="PF08308">
    <property type="entry name" value="PEGA"/>
    <property type="match status" value="2"/>
</dbReference>
<dbReference type="AlphaFoldDB" id="B3QX12"/>
<feature type="chain" id="PRO_5002797767" evidence="2">
    <location>
        <begin position="21"/>
        <end position="375"/>
    </location>
</feature>
<evidence type="ECO:0000259" key="3">
    <source>
        <dbReference type="Pfam" id="PF08308"/>
    </source>
</evidence>
<dbReference type="KEGG" id="cts:Ctha_2372"/>
<sequence>MKKILVLVVLLLLAVSTANAQLSVTSFKALPEDETAQIISPVFDMNGQKCALIKIVTSESNFAFEGGMLGITDVLKETGEYWVYVPQGSKKITIKHDKYGVLRNYIYPESIQSAAVYEMVLSTGSVSSSAGVLYEELKDDGVLLLVQTDPSDAAFYVDDTYIGKTAVQWKFKKQKYIYQLVKENYQSKVGVLDLTNIYENVTLQVELEPNFANIKVNTNPIDGAEVFLDGVNTGMITPCTLYEVSDGQHNLTIRHRYYKTVDMSITVEAGESQTVFVKMSPIFSQLMPINIMPMNHPIENRAYGNKEIRKVDKPNSDVKKTESKNPVKNDSHESRNVNPTTPAPQNPGGSGNNAPSNQRSGGGNMGGGARPGNGH</sequence>
<feature type="region of interest" description="Disordered" evidence="1">
    <location>
        <begin position="302"/>
        <end position="375"/>
    </location>
</feature>
<keyword evidence="5" id="KW-1185">Reference proteome</keyword>
<dbReference type="InterPro" id="IPR013229">
    <property type="entry name" value="PEGA"/>
</dbReference>
<feature type="signal peptide" evidence="2">
    <location>
        <begin position="1"/>
        <end position="20"/>
    </location>
</feature>
<dbReference type="PANTHER" id="PTHR36194">
    <property type="entry name" value="S-LAYER-LIKE PROTEIN"/>
    <property type="match status" value="1"/>
</dbReference>
<accession>B3QX12</accession>
<gene>
    <name evidence="4" type="ordered locus">Ctha_2372</name>
</gene>
<dbReference type="Proteomes" id="UP000001208">
    <property type="component" value="Chromosome"/>
</dbReference>
<protein>
    <submittedName>
        <fullName evidence="4">PEGA domain protein</fullName>
    </submittedName>
</protein>
<feature type="domain" description="PEGA" evidence="3">
    <location>
        <begin position="212"/>
        <end position="280"/>
    </location>
</feature>
<dbReference type="eggNOG" id="COG1470">
    <property type="taxonomic scope" value="Bacteria"/>
</dbReference>
<evidence type="ECO:0000313" key="5">
    <source>
        <dbReference type="Proteomes" id="UP000001208"/>
    </source>
</evidence>
<dbReference type="STRING" id="517418.Ctha_2372"/>
<dbReference type="OrthoDB" id="1059077at2"/>
<evidence type="ECO:0000256" key="1">
    <source>
        <dbReference type="SAM" id="MobiDB-lite"/>
    </source>
</evidence>
<reference evidence="4 5" key="1">
    <citation type="submission" date="2008-06" db="EMBL/GenBank/DDBJ databases">
        <title>Complete sequence of Chloroherpeton thalassium ATCC 35110.</title>
        <authorList>
            <consortium name="US DOE Joint Genome Institute"/>
            <person name="Lucas S."/>
            <person name="Copeland A."/>
            <person name="Lapidus A."/>
            <person name="Glavina del Rio T."/>
            <person name="Dalin E."/>
            <person name="Tice H."/>
            <person name="Bruce D."/>
            <person name="Goodwin L."/>
            <person name="Pitluck S."/>
            <person name="Schmutz J."/>
            <person name="Larimer F."/>
            <person name="Land M."/>
            <person name="Hauser L."/>
            <person name="Kyrpides N."/>
            <person name="Mikhailova N."/>
            <person name="Liu Z."/>
            <person name="Li T."/>
            <person name="Zhao F."/>
            <person name="Overmann J."/>
            <person name="Bryant D.A."/>
            <person name="Richardson P."/>
        </authorList>
    </citation>
    <scope>NUCLEOTIDE SEQUENCE [LARGE SCALE GENOMIC DNA]</scope>
    <source>
        <strain evidence="5">ATCC 35110 / GB-78</strain>
    </source>
</reference>
<dbReference type="HOGENOM" id="CLU_737109_0_0_10"/>
<organism evidence="4 5">
    <name type="scientific">Chloroherpeton thalassium (strain ATCC 35110 / GB-78)</name>
    <dbReference type="NCBI Taxonomy" id="517418"/>
    <lineage>
        <taxon>Bacteria</taxon>
        <taxon>Pseudomonadati</taxon>
        <taxon>Chlorobiota</taxon>
        <taxon>Chlorobiia</taxon>
        <taxon>Chlorobiales</taxon>
        <taxon>Chloroherpetonaceae</taxon>
        <taxon>Chloroherpeton</taxon>
    </lineage>
</organism>
<dbReference type="RefSeq" id="WP_012500904.1">
    <property type="nucleotide sequence ID" value="NC_011026.1"/>
</dbReference>
<keyword evidence="2" id="KW-0732">Signal</keyword>
<feature type="compositionally biased region" description="Gly residues" evidence="1">
    <location>
        <begin position="360"/>
        <end position="375"/>
    </location>
</feature>
<evidence type="ECO:0000256" key="2">
    <source>
        <dbReference type="SAM" id="SignalP"/>
    </source>
</evidence>
<feature type="domain" description="PEGA" evidence="3">
    <location>
        <begin position="144"/>
        <end position="209"/>
    </location>
</feature>
<name>B3QX12_CHLT3</name>
<dbReference type="EMBL" id="CP001100">
    <property type="protein sequence ID" value="ACF14822.1"/>
    <property type="molecule type" value="Genomic_DNA"/>
</dbReference>
<proteinExistence type="predicted"/>